<feature type="chain" id="PRO_5020040817" description="Secreted protein" evidence="1">
    <location>
        <begin position="27"/>
        <end position="143"/>
    </location>
</feature>
<reference evidence="2 3" key="1">
    <citation type="journal article" date="2019" name="Commun. Biol.">
        <title>The bagworm genome reveals a unique fibroin gene that provides high tensile strength.</title>
        <authorList>
            <person name="Kono N."/>
            <person name="Nakamura H."/>
            <person name="Ohtoshi R."/>
            <person name="Tomita M."/>
            <person name="Numata K."/>
            <person name="Arakawa K."/>
        </authorList>
    </citation>
    <scope>NUCLEOTIDE SEQUENCE [LARGE SCALE GENOMIC DNA]</scope>
</reference>
<sequence length="143" mass="16477">MRSSKILQGYLELLLVWMLPTYMGCAGPRGCLGGLAVCSVRLAEGALKHRKEWVRFPPQWWRSLDPTVATARMLAGCHPTTRILARFPHIPWTVIEEPTFLLEELHELLEGRQRLRIAATSLFIRRFQLSGKLSRRHVEEYAL</sequence>
<dbReference type="AlphaFoldDB" id="A0A4C1UTZ7"/>
<organism evidence="2 3">
    <name type="scientific">Eumeta variegata</name>
    <name type="common">Bagworm moth</name>
    <name type="synonym">Eumeta japonica</name>
    <dbReference type="NCBI Taxonomy" id="151549"/>
    <lineage>
        <taxon>Eukaryota</taxon>
        <taxon>Metazoa</taxon>
        <taxon>Ecdysozoa</taxon>
        <taxon>Arthropoda</taxon>
        <taxon>Hexapoda</taxon>
        <taxon>Insecta</taxon>
        <taxon>Pterygota</taxon>
        <taxon>Neoptera</taxon>
        <taxon>Endopterygota</taxon>
        <taxon>Lepidoptera</taxon>
        <taxon>Glossata</taxon>
        <taxon>Ditrysia</taxon>
        <taxon>Tineoidea</taxon>
        <taxon>Psychidae</taxon>
        <taxon>Oiketicinae</taxon>
        <taxon>Eumeta</taxon>
    </lineage>
</organism>
<dbReference type="EMBL" id="BGZK01000226">
    <property type="protein sequence ID" value="GBP29941.1"/>
    <property type="molecule type" value="Genomic_DNA"/>
</dbReference>
<name>A0A4C1UTZ7_EUMVA</name>
<gene>
    <name evidence="2" type="ORF">EVAR_18421_1</name>
</gene>
<proteinExistence type="predicted"/>
<keyword evidence="3" id="KW-1185">Reference proteome</keyword>
<evidence type="ECO:0000313" key="2">
    <source>
        <dbReference type="EMBL" id="GBP29941.1"/>
    </source>
</evidence>
<feature type="signal peptide" evidence="1">
    <location>
        <begin position="1"/>
        <end position="26"/>
    </location>
</feature>
<keyword evidence="1" id="KW-0732">Signal</keyword>
<evidence type="ECO:0000256" key="1">
    <source>
        <dbReference type="SAM" id="SignalP"/>
    </source>
</evidence>
<comment type="caution">
    <text evidence="2">The sequence shown here is derived from an EMBL/GenBank/DDBJ whole genome shotgun (WGS) entry which is preliminary data.</text>
</comment>
<evidence type="ECO:0000313" key="3">
    <source>
        <dbReference type="Proteomes" id="UP000299102"/>
    </source>
</evidence>
<dbReference type="Proteomes" id="UP000299102">
    <property type="component" value="Unassembled WGS sequence"/>
</dbReference>
<protein>
    <recommendedName>
        <fullName evidence="4">Secreted protein</fullName>
    </recommendedName>
</protein>
<evidence type="ECO:0008006" key="4">
    <source>
        <dbReference type="Google" id="ProtNLM"/>
    </source>
</evidence>
<accession>A0A4C1UTZ7</accession>